<sequence>MIFAKTSHSDITPGASQEPRCMHPHVQYPGQRGGQQRSNLVEERLPVTCSFTVTFTDMLKLGIDATDAKVPSRCTALMPITDENRLAVDHSMGLPSSVGRDPSLEEQKSLPQTMADALMCGCPQQENIKVERHPASKAAISILNAVDETGSYEPLMPIHSITVADRLDAQGRTIGLDENVDSTALGSAPSLGSPSLDPQGGDPRLENNISTLRRNILEFRK</sequence>
<evidence type="ECO:0000256" key="1">
    <source>
        <dbReference type="SAM" id="MobiDB-lite"/>
    </source>
</evidence>
<feature type="region of interest" description="Disordered" evidence="1">
    <location>
        <begin position="1"/>
        <end position="22"/>
    </location>
</feature>
<organism evidence="2 3">
    <name type="scientific">Nepenthes gracilis</name>
    <name type="common">Slender pitcher plant</name>
    <dbReference type="NCBI Taxonomy" id="150966"/>
    <lineage>
        <taxon>Eukaryota</taxon>
        <taxon>Viridiplantae</taxon>
        <taxon>Streptophyta</taxon>
        <taxon>Embryophyta</taxon>
        <taxon>Tracheophyta</taxon>
        <taxon>Spermatophyta</taxon>
        <taxon>Magnoliopsida</taxon>
        <taxon>eudicotyledons</taxon>
        <taxon>Gunneridae</taxon>
        <taxon>Pentapetalae</taxon>
        <taxon>Caryophyllales</taxon>
        <taxon>Nepenthaceae</taxon>
        <taxon>Nepenthes</taxon>
    </lineage>
</organism>
<dbReference type="AlphaFoldDB" id="A0AAD3SSK7"/>
<reference evidence="2" key="1">
    <citation type="submission" date="2023-05" db="EMBL/GenBank/DDBJ databases">
        <title>Nepenthes gracilis genome sequencing.</title>
        <authorList>
            <person name="Fukushima K."/>
        </authorList>
    </citation>
    <scope>NUCLEOTIDE SEQUENCE</scope>
    <source>
        <strain evidence="2">SING2019-196</strain>
    </source>
</reference>
<dbReference type="EMBL" id="BSYO01000016">
    <property type="protein sequence ID" value="GMH16129.1"/>
    <property type="molecule type" value="Genomic_DNA"/>
</dbReference>
<accession>A0AAD3SSK7</accession>
<evidence type="ECO:0000313" key="2">
    <source>
        <dbReference type="EMBL" id="GMH16129.1"/>
    </source>
</evidence>
<keyword evidence="3" id="KW-1185">Reference proteome</keyword>
<gene>
    <name evidence="2" type="ORF">Nepgr_017970</name>
</gene>
<feature type="region of interest" description="Disordered" evidence="1">
    <location>
        <begin position="180"/>
        <end position="206"/>
    </location>
</feature>
<protein>
    <submittedName>
        <fullName evidence="2">Uncharacterized protein</fullName>
    </submittedName>
</protein>
<proteinExistence type="predicted"/>
<dbReference type="Proteomes" id="UP001279734">
    <property type="component" value="Unassembled WGS sequence"/>
</dbReference>
<evidence type="ECO:0000313" key="3">
    <source>
        <dbReference type="Proteomes" id="UP001279734"/>
    </source>
</evidence>
<name>A0AAD3SSK7_NEPGR</name>
<feature type="compositionally biased region" description="Low complexity" evidence="1">
    <location>
        <begin position="184"/>
        <end position="196"/>
    </location>
</feature>
<comment type="caution">
    <text evidence="2">The sequence shown here is derived from an EMBL/GenBank/DDBJ whole genome shotgun (WGS) entry which is preliminary data.</text>
</comment>